<dbReference type="EnsemblMetazoa" id="ISCW006835-RA">
    <property type="protein sequence ID" value="ISCW006835-PA"/>
    <property type="gene ID" value="ISCW006835"/>
</dbReference>
<organism>
    <name type="scientific">Ixodes scapularis</name>
    <name type="common">Black-legged tick</name>
    <name type="synonym">Deer tick</name>
    <dbReference type="NCBI Taxonomy" id="6945"/>
    <lineage>
        <taxon>Eukaryota</taxon>
        <taxon>Metazoa</taxon>
        <taxon>Ecdysozoa</taxon>
        <taxon>Arthropoda</taxon>
        <taxon>Chelicerata</taxon>
        <taxon>Arachnida</taxon>
        <taxon>Acari</taxon>
        <taxon>Parasitiformes</taxon>
        <taxon>Ixodida</taxon>
        <taxon>Ixodoidea</taxon>
        <taxon>Ixodidae</taxon>
        <taxon>Ixodinae</taxon>
        <taxon>Ixodes</taxon>
    </lineage>
</organism>
<sequence length="56" mass="6491">ETSHSKNPIYAGFSILEMSKILMYNFVYNQIRRVSRDARVAYSDTDSFILQVSGRD</sequence>
<proteinExistence type="predicted"/>
<gene>
    <name evidence="1" type="ORF">IscW_ISCW006835</name>
</gene>
<evidence type="ECO:0000313" key="1">
    <source>
        <dbReference type="EMBL" id="EEC07440.1"/>
    </source>
</evidence>
<name>B7PLG8_IXOSC</name>
<feature type="non-terminal residue" evidence="1">
    <location>
        <position position="56"/>
    </location>
</feature>
<accession>B7PLG8</accession>
<evidence type="ECO:0008006" key="4">
    <source>
        <dbReference type="Google" id="ProtNLM"/>
    </source>
</evidence>
<dbReference type="VEuPathDB" id="VectorBase:ISCW006835"/>
<protein>
    <recommendedName>
        <fullName evidence="4">DNA-directed DNA polymerase</fullName>
    </recommendedName>
</protein>
<reference evidence="1 3" key="1">
    <citation type="submission" date="2008-03" db="EMBL/GenBank/DDBJ databases">
        <title>Annotation of Ixodes scapularis.</title>
        <authorList>
            <consortium name="Ixodes scapularis Genome Project Consortium"/>
            <person name="Caler E."/>
            <person name="Hannick L.I."/>
            <person name="Bidwell S."/>
            <person name="Joardar V."/>
            <person name="Thiagarajan M."/>
            <person name="Amedeo P."/>
            <person name="Galinsky K.J."/>
            <person name="Schobel S."/>
            <person name="Inman J."/>
            <person name="Hostetler J."/>
            <person name="Miller J."/>
            <person name="Hammond M."/>
            <person name="Megy K."/>
            <person name="Lawson D."/>
            <person name="Kodira C."/>
            <person name="Sutton G."/>
            <person name="Meyer J."/>
            <person name="Hill C.A."/>
            <person name="Birren B."/>
            <person name="Nene V."/>
            <person name="Collins F."/>
            <person name="Alarcon-Chaidez F."/>
            <person name="Wikel S."/>
            <person name="Strausberg R."/>
        </authorList>
    </citation>
    <scope>NUCLEOTIDE SEQUENCE [LARGE SCALE GENOMIC DNA]</scope>
    <source>
        <strain evidence="3">Wikel</strain>
        <strain evidence="1">Wikel colony</strain>
    </source>
</reference>
<evidence type="ECO:0000313" key="2">
    <source>
        <dbReference type="EnsemblMetazoa" id="ISCW006835-PA"/>
    </source>
</evidence>
<dbReference type="InParanoid" id="B7PLG8"/>
<dbReference type="HOGENOM" id="CLU_3020258_0_0_1"/>
<feature type="non-terminal residue" evidence="1">
    <location>
        <position position="1"/>
    </location>
</feature>
<dbReference type="SUPFAM" id="SSF56672">
    <property type="entry name" value="DNA/RNA polymerases"/>
    <property type="match status" value="1"/>
</dbReference>
<dbReference type="GO" id="GO:0071897">
    <property type="term" value="P:DNA biosynthetic process"/>
    <property type="evidence" value="ECO:0007669"/>
    <property type="project" value="UniProtKB-ARBA"/>
</dbReference>
<dbReference type="EMBL" id="ABJB010320290">
    <property type="status" value="NOT_ANNOTATED_CDS"/>
    <property type="molecule type" value="Genomic_DNA"/>
</dbReference>
<dbReference type="InterPro" id="IPR043502">
    <property type="entry name" value="DNA/RNA_pol_sf"/>
</dbReference>
<dbReference type="PaxDb" id="6945-B7PLG8"/>
<dbReference type="AlphaFoldDB" id="B7PLG8"/>
<dbReference type="EMBL" id="DS740269">
    <property type="protein sequence ID" value="EEC07440.1"/>
    <property type="molecule type" value="Genomic_DNA"/>
</dbReference>
<reference evidence="2" key="2">
    <citation type="submission" date="2020-05" db="UniProtKB">
        <authorList>
            <consortium name="EnsemblMetazoa"/>
        </authorList>
    </citation>
    <scope>IDENTIFICATION</scope>
    <source>
        <strain evidence="2">wikel</strain>
    </source>
</reference>
<dbReference type="Proteomes" id="UP000001555">
    <property type="component" value="Unassembled WGS sequence"/>
</dbReference>
<evidence type="ECO:0000313" key="3">
    <source>
        <dbReference type="Proteomes" id="UP000001555"/>
    </source>
</evidence>
<keyword evidence="3" id="KW-1185">Reference proteome</keyword>